<evidence type="ECO:0000256" key="3">
    <source>
        <dbReference type="ARBA" id="ARBA00022843"/>
    </source>
</evidence>
<dbReference type="FunFam" id="1.10.10.10:FF:000014">
    <property type="entry name" value="Cullin 1"/>
    <property type="match status" value="1"/>
</dbReference>
<dbReference type="PANTHER" id="PTHR11932">
    <property type="entry name" value="CULLIN"/>
    <property type="match status" value="1"/>
</dbReference>
<evidence type="ECO:0000256" key="5">
    <source>
        <dbReference type="RuleBase" id="RU003829"/>
    </source>
</evidence>
<dbReference type="GO" id="GO:0006511">
    <property type="term" value="P:ubiquitin-dependent protein catabolic process"/>
    <property type="evidence" value="ECO:0007669"/>
    <property type="project" value="InterPro"/>
</dbReference>
<evidence type="ECO:0000256" key="1">
    <source>
        <dbReference type="ARBA" id="ARBA00006019"/>
    </source>
</evidence>
<dbReference type="InterPro" id="IPR016159">
    <property type="entry name" value="Cullin_repeat-like_dom_sf"/>
</dbReference>
<feature type="compositionally biased region" description="Polar residues" evidence="6">
    <location>
        <begin position="24"/>
        <end position="33"/>
    </location>
</feature>
<dbReference type="SUPFAM" id="SSF74788">
    <property type="entry name" value="Cullin repeat-like"/>
    <property type="match status" value="1"/>
</dbReference>
<dbReference type="InterPro" id="IPR036390">
    <property type="entry name" value="WH_DNA-bd_sf"/>
</dbReference>
<gene>
    <name evidence="8" type="ORF">R3P38DRAFT_3250127</name>
</gene>
<feature type="region of interest" description="Disordered" evidence="6">
    <location>
        <begin position="23"/>
        <end position="60"/>
    </location>
</feature>
<dbReference type="SMART" id="SM00884">
    <property type="entry name" value="Cullin_Nedd8"/>
    <property type="match status" value="1"/>
</dbReference>
<dbReference type="InterPro" id="IPR036317">
    <property type="entry name" value="Cullin_homology_sf"/>
</dbReference>
<dbReference type="SUPFAM" id="SSF46785">
    <property type="entry name" value="Winged helix' DNA-binding domain"/>
    <property type="match status" value="1"/>
</dbReference>
<dbReference type="Gene3D" id="3.30.230.130">
    <property type="entry name" value="Cullin, Chain C, Domain 2"/>
    <property type="match status" value="1"/>
</dbReference>
<dbReference type="PROSITE" id="PS50069">
    <property type="entry name" value="CULLIN_2"/>
    <property type="match status" value="1"/>
</dbReference>
<dbReference type="Pfam" id="PF00888">
    <property type="entry name" value="Cullin"/>
    <property type="match status" value="1"/>
</dbReference>
<dbReference type="InterPro" id="IPR036388">
    <property type="entry name" value="WH-like_DNA-bd_sf"/>
</dbReference>
<comment type="similarity">
    <text evidence="1 4 5">Belongs to the cullin family.</text>
</comment>
<dbReference type="InterPro" id="IPR001373">
    <property type="entry name" value="Cullin_N"/>
</dbReference>
<feature type="domain" description="Cullin family profile" evidence="7">
    <location>
        <begin position="461"/>
        <end position="687"/>
    </location>
</feature>
<dbReference type="InterPro" id="IPR019559">
    <property type="entry name" value="Cullin_neddylation_domain"/>
</dbReference>
<keyword evidence="9" id="KW-1185">Reference proteome</keyword>
<dbReference type="Pfam" id="PF10557">
    <property type="entry name" value="Cullin_Nedd8"/>
    <property type="match status" value="1"/>
</dbReference>
<reference evidence="8 9" key="1">
    <citation type="journal article" date="2024" name="J Genomics">
        <title>Draft genome sequencing and assembly of Favolaschia claudopus CIRM-BRFM 2984 isolated from oak limbs.</title>
        <authorList>
            <person name="Navarro D."/>
            <person name="Drula E."/>
            <person name="Chaduli D."/>
            <person name="Cazenave R."/>
            <person name="Ahrendt S."/>
            <person name="Wang J."/>
            <person name="Lipzen A."/>
            <person name="Daum C."/>
            <person name="Barry K."/>
            <person name="Grigoriev I.V."/>
            <person name="Favel A."/>
            <person name="Rosso M.N."/>
            <person name="Martin F."/>
        </authorList>
    </citation>
    <scope>NUCLEOTIDE SEQUENCE [LARGE SCALE GENOMIC DNA]</scope>
    <source>
        <strain evidence="8 9">CIRM-BRFM 2984</strain>
    </source>
</reference>
<evidence type="ECO:0000259" key="7">
    <source>
        <dbReference type="PROSITE" id="PS50069"/>
    </source>
</evidence>
<evidence type="ECO:0000256" key="2">
    <source>
        <dbReference type="ARBA" id="ARBA00022499"/>
    </source>
</evidence>
<organism evidence="8 9">
    <name type="scientific">Favolaschia claudopus</name>
    <dbReference type="NCBI Taxonomy" id="2862362"/>
    <lineage>
        <taxon>Eukaryota</taxon>
        <taxon>Fungi</taxon>
        <taxon>Dikarya</taxon>
        <taxon>Basidiomycota</taxon>
        <taxon>Agaricomycotina</taxon>
        <taxon>Agaricomycetes</taxon>
        <taxon>Agaricomycetidae</taxon>
        <taxon>Agaricales</taxon>
        <taxon>Marasmiineae</taxon>
        <taxon>Mycenaceae</taxon>
        <taxon>Favolaschia</taxon>
    </lineage>
</organism>
<evidence type="ECO:0000256" key="6">
    <source>
        <dbReference type="SAM" id="MobiDB-lite"/>
    </source>
</evidence>
<keyword evidence="3" id="KW-0832">Ubl conjugation</keyword>
<dbReference type="InterPro" id="IPR045093">
    <property type="entry name" value="Cullin"/>
</dbReference>
<dbReference type="SMART" id="SM00182">
    <property type="entry name" value="CULLIN"/>
    <property type="match status" value="1"/>
</dbReference>
<sequence>MASVLQLLSLPAHSTGFTAIADSINDTTDSSPPHKTPRLTGDSDSPSAARGSSKPNQPVRIQVIGGTERPKAQKPRPILPQSIRQLLSRESPVDATFEAIYNECFSAVCVANTGENLYGTLKLELEQAISVLCRQLLAARKTAPSTKSGHDLDVEAAEEAANWLTKFVADCQWFEEQVALSQSLFTYLDQVYVPRAAVPNIRNLAFTLFVRRIFENPELMEFLRNSVRTVVTAERYLKLGVRYSRSIPSLISHLYTHQQYTVFEEFYRDFTFEYFEKESSTLAESMKDKPKEFFAHIQTLVREEVQRSRDLLPAGSWSVMRDATVKALLGGRMSWIAETTLGDFLDSRDYQSMQAMNDLFSDTGDVKVICATFKNHIQKTVQTIVKDASADDTMVQRLLECRSIADSAIKECFQVEPVILANFKSGQAESTSVLPLKQPNRDFVYAVSDAFASGFKARRNKPAEMIAKHLDKLMRKGQGAMSDAEFHALLDTALGLYRFTEDKDVFRGFYLRALAKRLLLERSASQDFESTVLKRLQDEYDPEFSMGKEMFKDLALSRDTMAEYHNQLPMDSNERKLSVMVLKQAAWPYSKEEHKIMLPPNMQEEFDAFERFYKMKHSNRILVPQHSVGTVTMTGHFKDGKKELSVSLYQAVILLLFNRSTELSFSEIIQEVGMLASTLRVTLQSLACGKKRVLLKEPAGRDINDNDVFRFNDAFTDPRAKVHINSIQVKISVGYCPAARRLLTLTFRYQTEESQQTQAAIDTERMYTLDAAIVRIMKAKKEFKYQPLLSETTNAVIKHFTPDVKDIKARIDHLIEAEYIRRDDDRPDLIVYVA</sequence>
<dbReference type="AlphaFoldDB" id="A0AAW0EII8"/>
<dbReference type="Pfam" id="PF26557">
    <property type="entry name" value="Cullin_AB"/>
    <property type="match status" value="1"/>
</dbReference>
<evidence type="ECO:0000313" key="9">
    <source>
        <dbReference type="Proteomes" id="UP001362999"/>
    </source>
</evidence>
<protein>
    <submittedName>
        <fullName evidence="8">CULLIN-2 domain-containing protein</fullName>
    </submittedName>
</protein>
<name>A0AAW0EII8_9AGAR</name>
<comment type="caution">
    <text evidence="8">The sequence shown here is derived from an EMBL/GenBank/DDBJ whole genome shotgun (WGS) entry which is preliminary data.</text>
</comment>
<dbReference type="Gene3D" id="1.10.10.10">
    <property type="entry name" value="Winged helix-like DNA-binding domain superfamily/Winged helix DNA-binding domain"/>
    <property type="match status" value="1"/>
</dbReference>
<dbReference type="InterPro" id="IPR059120">
    <property type="entry name" value="Cullin-like_AB"/>
</dbReference>
<dbReference type="InterPro" id="IPR016158">
    <property type="entry name" value="Cullin_homology"/>
</dbReference>
<dbReference type="Gene3D" id="1.20.1310.10">
    <property type="entry name" value="Cullin Repeats"/>
    <property type="match status" value="4"/>
</dbReference>
<evidence type="ECO:0000313" key="8">
    <source>
        <dbReference type="EMBL" id="KAK7064545.1"/>
    </source>
</evidence>
<dbReference type="SUPFAM" id="SSF75632">
    <property type="entry name" value="Cullin homology domain"/>
    <property type="match status" value="1"/>
</dbReference>
<dbReference type="EMBL" id="JAWWNJ010000001">
    <property type="protein sequence ID" value="KAK7064545.1"/>
    <property type="molecule type" value="Genomic_DNA"/>
</dbReference>
<evidence type="ECO:0000256" key="4">
    <source>
        <dbReference type="PROSITE-ProRule" id="PRU00330"/>
    </source>
</evidence>
<proteinExistence type="inferred from homology"/>
<keyword evidence="2" id="KW-1017">Isopeptide bond</keyword>
<dbReference type="GO" id="GO:0031625">
    <property type="term" value="F:ubiquitin protein ligase binding"/>
    <property type="evidence" value="ECO:0007669"/>
    <property type="project" value="InterPro"/>
</dbReference>
<accession>A0AAW0EII8</accession>
<dbReference type="Proteomes" id="UP001362999">
    <property type="component" value="Unassembled WGS sequence"/>
</dbReference>